<dbReference type="Ensembl" id="ENSPKIT00000002717.1">
    <property type="protein sequence ID" value="ENSPKIP00000022064.1"/>
    <property type="gene ID" value="ENSPKIG00000006191.1"/>
</dbReference>
<name>A0A3B3RU92_9TELE</name>
<organism evidence="13 14">
    <name type="scientific">Paramormyrops kingsleyae</name>
    <dbReference type="NCBI Taxonomy" id="1676925"/>
    <lineage>
        <taxon>Eukaryota</taxon>
        <taxon>Metazoa</taxon>
        <taxon>Chordata</taxon>
        <taxon>Craniata</taxon>
        <taxon>Vertebrata</taxon>
        <taxon>Euteleostomi</taxon>
        <taxon>Actinopterygii</taxon>
        <taxon>Neopterygii</taxon>
        <taxon>Teleostei</taxon>
        <taxon>Osteoglossocephala</taxon>
        <taxon>Osteoglossomorpha</taxon>
        <taxon>Osteoglossiformes</taxon>
        <taxon>Mormyridae</taxon>
        <taxon>Paramormyrops</taxon>
    </lineage>
</organism>
<evidence type="ECO:0000256" key="8">
    <source>
        <dbReference type="ARBA" id="ARBA00023163"/>
    </source>
</evidence>
<keyword evidence="8" id="KW-0804">Transcription</keyword>
<evidence type="ECO:0000256" key="2">
    <source>
        <dbReference type="ARBA" id="ARBA00022499"/>
    </source>
</evidence>
<evidence type="ECO:0000313" key="13">
    <source>
        <dbReference type="Ensembl" id="ENSPKIP00000022064.1"/>
    </source>
</evidence>
<dbReference type="GeneTree" id="ENSGT00940000162075"/>
<evidence type="ECO:0000256" key="6">
    <source>
        <dbReference type="ARBA" id="ARBA00023015"/>
    </source>
</evidence>
<evidence type="ECO:0000313" key="14">
    <source>
        <dbReference type="Proteomes" id="UP000261540"/>
    </source>
</evidence>
<dbReference type="InterPro" id="IPR047515">
    <property type="entry name" value="FH_FOXL2"/>
</dbReference>
<dbReference type="Gene3D" id="1.10.10.10">
    <property type="entry name" value="Winged helix-like DNA-binding domain superfamily/Winged helix DNA-binding domain"/>
    <property type="match status" value="1"/>
</dbReference>
<protein>
    <recommendedName>
        <fullName evidence="10">Forkhead box protein L2</fullName>
    </recommendedName>
</protein>
<dbReference type="GO" id="GO:0030154">
    <property type="term" value="P:cell differentiation"/>
    <property type="evidence" value="ECO:0007669"/>
    <property type="project" value="UniProtKB-KW"/>
</dbReference>
<feature type="DNA-binding region" description="Fork-head" evidence="11">
    <location>
        <begin position="46"/>
        <end position="139"/>
    </location>
</feature>
<dbReference type="InterPro" id="IPR036390">
    <property type="entry name" value="WH_DNA-bd_sf"/>
</dbReference>
<dbReference type="GO" id="GO:0000978">
    <property type="term" value="F:RNA polymerase II cis-regulatory region sequence-specific DNA binding"/>
    <property type="evidence" value="ECO:0007669"/>
    <property type="project" value="TreeGrafter"/>
</dbReference>
<dbReference type="AlphaFoldDB" id="A0A3B3RU92"/>
<dbReference type="GO" id="GO:0048496">
    <property type="term" value="P:maintenance of animal organ identity"/>
    <property type="evidence" value="ECO:0007669"/>
    <property type="project" value="Ensembl"/>
</dbReference>
<evidence type="ECO:0000256" key="4">
    <source>
        <dbReference type="ARBA" id="ARBA00022782"/>
    </source>
</evidence>
<keyword evidence="6" id="KW-0805">Transcription regulation</keyword>
<evidence type="ECO:0000256" key="7">
    <source>
        <dbReference type="ARBA" id="ARBA00023125"/>
    </source>
</evidence>
<keyword evidence="9 11" id="KW-0539">Nucleus</keyword>
<dbReference type="PRINTS" id="PR00053">
    <property type="entry name" value="FORKHEAD"/>
</dbReference>
<keyword evidence="14" id="KW-1185">Reference proteome</keyword>
<dbReference type="Proteomes" id="UP000261540">
    <property type="component" value="Unplaced"/>
</dbReference>
<feature type="domain" description="Fork-head" evidence="12">
    <location>
        <begin position="46"/>
        <end position="139"/>
    </location>
</feature>
<dbReference type="GO" id="GO:0030917">
    <property type="term" value="P:midbrain-hindbrain boundary development"/>
    <property type="evidence" value="ECO:0007669"/>
    <property type="project" value="Ensembl"/>
</dbReference>
<evidence type="ECO:0000256" key="11">
    <source>
        <dbReference type="PROSITE-ProRule" id="PRU00089"/>
    </source>
</evidence>
<comment type="subcellular location">
    <subcellularLocation>
        <location evidence="1 11">Nucleus</location>
    </subcellularLocation>
</comment>
<dbReference type="InterPro" id="IPR001766">
    <property type="entry name" value="Fork_head_dom"/>
</dbReference>
<evidence type="ECO:0000256" key="10">
    <source>
        <dbReference type="ARBA" id="ARBA00034872"/>
    </source>
</evidence>
<dbReference type="GO" id="GO:0021592">
    <property type="term" value="P:fourth ventricle development"/>
    <property type="evidence" value="ECO:0007669"/>
    <property type="project" value="Ensembl"/>
</dbReference>
<keyword evidence="3" id="KW-0597">Phosphoprotein</keyword>
<evidence type="ECO:0000256" key="1">
    <source>
        <dbReference type="ARBA" id="ARBA00004123"/>
    </source>
</evidence>
<dbReference type="InterPro" id="IPR036388">
    <property type="entry name" value="WH-like_DNA-bd_sf"/>
</dbReference>
<keyword evidence="7 11" id="KW-0238">DNA-binding</keyword>
<dbReference type="InterPro" id="IPR050211">
    <property type="entry name" value="FOX_domain-containing"/>
</dbReference>
<reference evidence="13" key="1">
    <citation type="submission" date="2025-08" db="UniProtKB">
        <authorList>
            <consortium name="Ensembl"/>
        </authorList>
    </citation>
    <scope>IDENTIFICATION</scope>
</reference>
<proteinExistence type="predicted"/>
<dbReference type="InterPro" id="IPR018122">
    <property type="entry name" value="TF_fork_head_CS_1"/>
</dbReference>
<dbReference type="SUPFAM" id="SSF46785">
    <property type="entry name" value="Winged helix' DNA-binding domain"/>
    <property type="match status" value="1"/>
</dbReference>
<dbReference type="GO" id="GO:0009653">
    <property type="term" value="P:anatomical structure morphogenesis"/>
    <property type="evidence" value="ECO:0007669"/>
    <property type="project" value="TreeGrafter"/>
</dbReference>
<sequence>MVTYQNHGDDAIHLKIRDANTTTDKQRMEEEAVQENGSEKTQRCQKPPYSYVALIAMAIQESSEKRLTLSGIYRYIITKFPFYERNKKGWQNSIRHNLSLNECFIKVPREGGGEKGNYWIIDPSCEDMFENGNYRRRRRIKRPLRSSPTHFQSGNSFFSEDSYGCFAPSGYLQSGFMNTPSSIGQQSSPISYTSCQMAGGTVRPKHAEDVSPNSAYNPYSPVQSMTLSGMMNTYNDWGYPYHPHSHHLQQLNPATAACPSVPCLLRYLIILFCLQQVAILRRFICNFQKHKLNVTELLCIIDYL</sequence>
<dbReference type="PROSITE" id="PS00658">
    <property type="entry name" value="FORK_HEAD_2"/>
    <property type="match status" value="1"/>
</dbReference>
<dbReference type="STRING" id="1676925.ENSPKIP00000022064"/>
<dbReference type="Pfam" id="PF00250">
    <property type="entry name" value="Forkhead"/>
    <property type="match status" value="1"/>
</dbReference>
<evidence type="ECO:0000256" key="9">
    <source>
        <dbReference type="ARBA" id="ARBA00023242"/>
    </source>
</evidence>
<evidence type="ECO:0000259" key="12">
    <source>
        <dbReference type="PROSITE" id="PS50039"/>
    </source>
</evidence>
<accession>A0A3B3RU92</accession>
<dbReference type="PROSITE" id="PS50039">
    <property type="entry name" value="FORK_HEAD_3"/>
    <property type="match status" value="1"/>
</dbReference>
<dbReference type="SMART" id="SM00339">
    <property type="entry name" value="FH"/>
    <property type="match status" value="1"/>
</dbReference>
<dbReference type="InterPro" id="IPR030456">
    <property type="entry name" value="TF_fork_head_CS_2"/>
</dbReference>
<dbReference type="PROSITE" id="PS00657">
    <property type="entry name" value="FORK_HEAD_1"/>
    <property type="match status" value="1"/>
</dbReference>
<evidence type="ECO:0000256" key="5">
    <source>
        <dbReference type="ARBA" id="ARBA00022843"/>
    </source>
</evidence>
<keyword evidence="5" id="KW-0832">Ubl conjugation</keyword>
<reference evidence="13" key="2">
    <citation type="submission" date="2025-09" db="UniProtKB">
        <authorList>
            <consortium name="Ensembl"/>
        </authorList>
    </citation>
    <scope>IDENTIFICATION</scope>
</reference>
<dbReference type="PANTHER" id="PTHR11829">
    <property type="entry name" value="FORKHEAD BOX PROTEIN"/>
    <property type="match status" value="1"/>
</dbReference>
<dbReference type="GO" id="GO:0000981">
    <property type="term" value="F:DNA-binding transcription factor activity, RNA polymerase II-specific"/>
    <property type="evidence" value="ECO:0007669"/>
    <property type="project" value="TreeGrafter"/>
</dbReference>
<evidence type="ECO:0000256" key="3">
    <source>
        <dbReference type="ARBA" id="ARBA00022553"/>
    </source>
</evidence>
<dbReference type="PANTHER" id="PTHR11829:SF411">
    <property type="entry name" value="FORKHEAD BOX PROTEIN L2"/>
    <property type="match status" value="1"/>
</dbReference>
<dbReference type="FunFam" id="1.10.10.10:FF:000016">
    <property type="entry name" value="Forkhead box protein I1"/>
    <property type="match status" value="1"/>
</dbReference>
<keyword evidence="2" id="KW-1017">Isopeptide bond</keyword>
<keyword evidence="4" id="KW-0221">Differentiation</keyword>
<dbReference type="CDD" id="cd20028">
    <property type="entry name" value="FH_FOXL2"/>
    <property type="match status" value="1"/>
</dbReference>
<dbReference type="GO" id="GO:0005634">
    <property type="term" value="C:nucleus"/>
    <property type="evidence" value="ECO:0007669"/>
    <property type="project" value="UniProtKB-SubCell"/>
</dbReference>